<name>A0A0M4MVL8_LEPIR</name>
<gene>
    <name evidence="1" type="ORF">G436_3161</name>
</gene>
<sequence>MWELLQIMILRIDSKIVGTHTFREFLLIFLRQIFIILT</sequence>
<reference evidence="1 2" key="1">
    <citation type="journal article" date="2015" name="Genome Announc.">
        <title>Whole-Genome Sequence of Leptospira interrogans Serovar Hardjo Subtype Hardjoprajitno Strain Norma, Isolated from Cattle in a Leptospirosis Outbreak in Brazil.</title>
        <authorList>
            <person name="Cosate M.R."/>
            <person name="Soares S.C."/>
            <person name="Mendes T.A."/>
            <person name="Raittz R.T."/>
            <person name="Moreira E.C."/>
            <person name="Leite R."/>
            <person name="Fernandes G.R."/>
            <person name="Haddad J.P."/>
            <person name="Ortega J.M."/>
        </authorList>
    </citation>
    <scope>NUCLEOTIDE SEQUENCE [LARGE SCALE GENOMIC DNA]</scope>
    <source>
        <strain evidence="1 2">Norma</strain>
    </source>
</reference>
<organism evidence="1">
    <name type="scientific">Leptospira interrogans serovar Hardjo str. Norma</name>
    <dbReference type="NCBI Taxonomy" id="1279460"/>
    <lineage>
        <taxon>Bacteria</taxon>
        <taxon>Pseudomonadati</taxon>
        <taxon>Spirochaetota</taxon>
        <taxon>Spirochaetia</taxon>
        <taxon>Leptospirales</taxon>
        <taxon>Leptospiraceae</taxon>
        <taxon>Leptospira</taxon>
    </lineage>
</organism>
<dbReference type="AlphaFoldDB" id="A0A0M4MVL8"/>
<dbReference type="AntiFam" id="ANF00051">
    <property type="entry name" value="Translation of DNA tandem repeat"/>
</dbReference>
<dbReference type="EMBL" id="CP012603">
    <property type="protein sequence ID" value="ALE40320.1"/>
    <property type="molecule type" value="Genomic_DNA"/>
</dbReference>
<dbReference type="PATRIC" id="fig|1279460.3.peg.3205"/>
<proteinExistence type="predicted"/>
<evidence type="ECO:0000313" key="2">
    <source>
        <dbReference type="Proteomes" id="UP000056502"/>
    </source>
</evidence>
<evidence type="ECO:0000313" key="1">
    <source>
        <dbReference type="EMBL" id="ALE40320.1"/>
    </source>
</evidence>
<dbReference type="Proteomes" id="UP000056502">
    <property type="component" value="Chromosome I"/>
</dbReference>
<protein>
    <submittedName>
        <fullName evidence="1">Uncharacterized protein</fullName>
    </submittedName>
</protein>
<accession>A0A0M4MVL8</accession>